<protein>
    <recommendedName>
        <fullName evidence="2">biotin carboxylase</fullName>
        <ecNumber evidence="2">6.3.4.14</ecNumber>
    </recommendedName>
</protein>
<evidence type="ECO:0000256" key="7">
    <source>
        <dbReference type="ARBA" id="ARBA00048600"/>
    </source>
</evidence>
<dbReference type="PROSITE" id="PS00867">
    <property type="entry name" value="CPSASE_2"/>
    <property type="match status" value="1"/>
</dbReference>
<organism evidence="11 12">
    <name type="scientific">Catonella morbi ATCC 51271</name>
    <dbReference type="NCBI Taxonomy" id="592026"/>
    <lineage>
        <taxon>Bacteria</taxon>
        <taxon>Bacillati</taxon>
        <taxon>Bacillota</taxon>
        <taxon>Clostridia</taxon>
        <taxon>Lachnospirales</taxon>
        <taxon>Lachnospiraceae</taxon>
        <taxon>Catonella</taxon>
    </lineage>
</organism>
<keyword evidence="12" id="KW-1185">Reference proteome</keyword>
<dbReference type="SUPFAM" id="SSF52440">
    <property type="entry name" value="PreATP-grasp domain"/>
    <property type="match status" value="1"/>
</dbReference>
<sequence>MFKRVLIANRGEIAVRIIRCLRELNIESVVVYSEADKESLPVMLAGKAVCIGPAGAKESYLNGDILIETALKTECDAIHPGYGFLSENADFARKCEKNGIIFIGPSAEIIEKMGDKQAARSLMMAEKVPVVPGSKELIHSEEEAVRIAEDIGYPVLIKASAGGGGKGMRRAFSKEELVSAYAAAKAEAKAAFGNDSIYLEKLVLNPHHIEIQIMADKKGHVVHLGERECSIQKNNQKMLEESPSWFLKPKLREKMGDVAVRAAKAAGYNSVGTVEFIADDKGNFYFIEMNTRVQVEHPVTEMVTGIDIIKEQINIAAGRKLSVKQSDISLKGSAIECRINALSTGKITCLHFPAGYGVRVESHLFEGYEVSPYYDSMLAKIIVHGNTRLEAIRRMRRALEELIIDGIKTNSELMYMITYQPDFIAGQYNTGFYEKNKDNIEKTV</sequence>
<dbReference type="InterPro" id="IPR016185">
    <property type="entry name" value="PreATP-grasp_dom_sf"/>
</dbReference>
<dbReference type="PROSITE" id="PS50975">
    <property type="entry name" value="ATP_GRASP"/>
    <property type="match status" value="1"/>
</dbReference>
<dbReference type="SUPFAM" id="SSF51246">
    <property type="entry name" value="Rudiment single hybrid motif"/>
    <property type="match status" value="1"/>
</dbReference>
<dbReference type="SUPFAM" id="SSF56059">
    <property type="entry name" value="Glutathione synthetase ATP-binding domain-like"/>
    <property type="match status" value="1"/>
</dbReference>
<gene>
    <name evidence="11" type="ORF">GCWU0000282_002839</name>
</gene>
<evidence type="ECO:0000256" key="1">
    <source>
        <dbReference type="ARBA" id="ARBA00003761"/>
    </source>
</evidence>
<dbReference type="GO" id="GO:0004075">
    <property type="term" value="F:biotin carboxylase activity"/>
    <property type="evidence" value="ECO:0007669"/>
    <property type="project" value="UniProtKB-EC"/>
</dbReference>
<dbReference type="PROSITE" id="PS00866">
    <property type="entry name" value="CPSASE_1"/>
    <property type="match status" value="1"/>
</dbReference>
<dbReference type="Gene3D" id="3.30.470.20">
    <property type="entry name" value="ATP-grasp fold, B domain"/>
    <property type="match status" value="1"/>
</dbReference>
<evidence type="ECO:0000259" key="9">
    <source>
        <dbReference type="PROSITE" id="PS50975"/>
    </source>
</evidence>
<evidence type="ECO:0000256" key="8">
    <source>
        <dbReference type="PROSITE-ProRule" id="PRU00409"/>
    </source>
</evidence>
<dbReference type="InterPro" id="IPR005481">
    <property type="entry name" value="BC-like_N"/>
</dbReference>
<dbReference type="GO" id="GO:0005524">
    <property type="term" value="F:ATP binding"/>
    <property type="evidence" value="ECO:0007669"/>
    <property type="project" value="UniProtKB-UniRule"/>
</dbReference>
<reference evidence="11 12" key="1">
    <citation type="submission" date="2013-06" db="EMBL/GenBank/DDBJ databases">
        <authorList>
            <person name="Weinstock G."/>
            <person name="Sodergren E."/>
            <person name="Clifton S."/>
            <person name="Fulton L."/>
            <person name="Fulton B."/>
            <person name="Courtney L."/>
            <person name="Fronick C."/>
            <person name="Harrison M."/>
            <person name="Strong C."/>
            <person name="Farmer C."/>
            <person name="Delahaunty K."/>
            <person name="Markovic C."/>
            <person name="Hall O."/>
            <person name="Minx P."/>
            <person name="Tomlinson C."/>
            <person name="Mitreva M."/>
            <person name="Nelson J."/>
            <person name="Hou S."/>
            <person name="Wollam A."/>
            <person name="Pepin K.H."/>
            <person name="Johnson M."/>
            <person name="Bhonagiri V."/>
            <person name="Nash W.E."/>
            <person name="Warren W."/>
            <person name="Chinwalla A."/>
            <person name="Mardis E.R."/>
            <person name="Wilson R.K."/>
        </authorList>
    </citation>
    <scope>NUCLEOTIDE SEQUENCE [LARGE SCALE GENOMIC DNA]</scope>
    <source>
        <strain evidence="11 12">ATCC 51271</strain>
    </source>
</reference>
<dbReference type="InterPro" id="IPR011764">
    <property type="entry name" value="Biotin_carboxylation_dom"/>
</dbReference>
<dbReference type="Pfam" id="PF00289">
    <property type="entry name" value="Biotin_carb_N"/>
    <property type="match status" value="1"/>
</dbReference>
<dbReference type="PANTHER" id="PTHR48095">
    <property type="entry name" value="PYRUVATE CARBOXYLASE SUBUNIT A"/>
    <property type="match status" value="1"/>
</dbReference>
<keyword evidence="3" id="KW-0436">Ligase</keyword>
<proteinExistence type="predicted"/>
<evidence type="ECO:0000256" key="4">
    <source>
        <dbReference type="ARBA" id="ARBA00022741"/>
    </source>
</evidence>
<dbReference type="GO" id="GO:0046872">
    <property type="term" value="F:metal ion binding"/>
    <property type="evidence" value="ECO:0007669"/>
    <property type="project" value="InterPro"/>
</dbReference>
<dbReference type="STRING" id="592026.GCWU0000282_002839"/>
<dbReference type="InterPro" id="IPR005482">
    <property type="entry name" value="Biotin_COase_C"/>
</dbReference>
<comment type="function">
    <text evidence="1">This protein is a component of the acetyl coenzyme A carboxylase complex; first, biotin carboxylase catalyzes the carboxylation of the carrier protein and then the transcarboxylase transfers the carboxyl group to form malonyl-CoA.</text>
</comment>
<keyword evidence="5 8" id="KW-0067">ATP-binding</keyword>
<dbReference type="EC" id="6.3.4.14" evidence="2"/>
<dbReference type="PROSITE" id="PS50979">
    <property type="entry name" value="BC"/>
    <property type="match status" value="1"/>
</dbReference>
<dbReference type="InterPro" id="IPR011054">
    <property type="entry name" value="Rudment_hybrid_motif"/>
</dbReference>
<dbReference type="SMART" id="SM00878">
    <property type="entry name" value="Biotin_carb_C"/>
    <property type="match status" value="1"/>
</dbReference>
<feature type="domain" description="Biotin carboxylation" evidence="10">
    <location>
        <begin position="1"/>
        <end position="438"/>
    </location>
</feature>
<name>V2Z523_9FIRM</name>
<dbReference type="Proteomes" id="UP000018227">
    <property type="component" value="Unassembled WGS sequence"/>
</dbReference>
<evidence type="ECO:0000313" key="12">
    <source>
        <dbReference type="Proteomes" id="UP000018227"/>
    </source>
</evidence>
<dbReference type="FunFam" id="3.40.50.20:FF:000010">
    <property type="entry name" value="Propionyl-CoA carboxylase subunit alpha"/>
    <property type="match status" value="1"/>
</dbReference>
<evidence type="ECO:0000313" key="11">
    <source>
        <dbReference type="EMBL" id="ESL02020.1"/>
    </source>
</evidence>
<evidence type="ECO:0000256" key="5">
    <source>
        <dbReference type="ARBA" id="ARBA00022840"/>
    </source>
</evidence>
<dbReference type="FunFam" id="3.30.1490.20:FF:000018">
    <property type="entry name" value="Biotin carboxylase"/>
    <property type="match status" value="1"/>
</dbReference>
<keyword evidence="4 8" id="KW-0547">Nucleotide-binding</keyword>
<dbReference type="eggNOG" id="COG0439">
    <property type="taxonomic scope" value="Bacteria"/>
</dbReference>
<evidence type="ECO:0000256" key="2">
    <source>
        <dbReference type="ARBA" id="ARBA00013263"/>
    </source>
</evidence>
<comment type="catalytic activity">
    <reaction evidence="7">
        <text>N(6)-biotinyl-L-lysyl-[protein] + hydrogencarbonate + ATP = N(6)-carboxybiotinyl-L-lysyl-[protein] + ADP + phosphate + H(+)</text>
        <dbReference type="Rhea" id="RHEA:13501"/>
        <dbReference type="Rhea" id="RHEA-COMP:10505"/>
        <dbReference type="Rhea" id="RHEA-COMP:10506"/>
        <dbReference type="ChEBI" id="CHEBI:15378"/>
        <dbReference type="ChEBI" id="CHEBI:17544"/>
        <dbReference type="ChEBI" id="CHEBI:30616"/>
        <dbReference type="ChEBI" id="CHEBI:43474"/>
        <dbReference type="ChEBI" id="CHEBI:83144"/>
        <dbReference type="ChEBI" id="CHEBI:83145"/>
        <dbReference type="ChEBI" id="CHEBI:456216"/>
        <dbReference type="EC" id="6.3.4.14"/>
    </reaction>
</comment>
<dbReference type="EMBL" id="ACIL03000017">
    <property type="protein sequence ID" value="ESL02020.1"/>
    <property type="molecule type" value="Genomic_DNA"/>
</dbReference>
<accession>V2Z523</accession>
<comment type="caution">
    <text evidence="11">The sequence shown here is derived from an EMBL/GenBank/DDBJ whole genome shotgun (WGS) entry which is preliminary data.</text>
</comment>
<dbReference type="PANTHER" id="PTHR48095:SF2">
    <property type="entry name" value="BIOTIN CARBOXYLASE, CHLOROPLASTIC"/>
    <property type="match status" value="1"/>
</dbReference>
<keyword evidence="6" id="KW-0092">Biotin</keyword>
<dbReference type="Pfam" id="PF02786">
    <property type="entry name" value="CPSase_L_D2"/>
    <property type="match status" value="1"/>
</dbReference>
<dbReference type="InterPro" id="IPR011761">
    <property type="entry name" value="ATP-grasp"/>
</dbReference>
<dbReference type="NCBIfam" id="NF006367">
    <property type="entry name" value="PRK08591.1"/>
    <property type="match status" value="1"/>
</dbReference>
<evidence type="ECO:0000256" key="6">
    <source>
        <dbReference type="ARBA" id="ARBA00023267"/>
    </source>
</evidence>
<dbReference type="InterPro" id="IPR051602">
    <property type="entry name" value="ACC_Biotin_Carboxylase"/>
</dbReference>
<dbReference type="HOGENOM" id="CLU_000395_3_2_9"/>
<evidence type="ECO:0000256" key="3">
    <source>
        <dbReference type="ARBA" id="ARBA00022598"/>
    </source>
</evidence>
<dbReference type="InterPro" id="IPR005479">
    <property type="entry name" value="CPAse_ATP-bd"/>
</dbReference>
<dbReference type="AlphaFoldDB" id="V2Z523"/>
<dbReference type="OrthoDB" id="9807469at2"/>
<dbReference type="Pfam" id="PF02785">
    <property type="entry name" value="Biotin_carb_C"/>
    <property type="match status" value="1"/>
</dbReference>
<dbReference type="RefSeq" id="WP_023355682.1">
    <property type="nucleotide sequence ID" value="NZ_KI535370.1"/>
</dbReference>
<evidence type="ECO:0000259" key="10">
    <source>
        <dbReference type="PROSITE" id="PS50979"/>
    </source>
</evidence>
<feature type="domain" description="ATP-grasp" evidence="9">
    <location>
        <begin position="120"/>
        <end position="317"/>
    </location>
</feature>